<dbReference type="PROSITE" id="PS50931">
    <property type="entry name" value="HTH_LYSR"/>
    <property type="match status" value="1"/>
</dbReference>
<evidence type="ECO:0000256" key="2">
    <source>
        <dbReference type="ARBA" id="ARBA00023015"/>
    </source>
</evidence>
<keyword evidence="7" id="KW-1185">Reference proteome</keyword>
<proteinExistence type="inferred from homology"/>
<dbReference type="Proteomes" id="UP000829194">
    <property type="component" value="Chromosome"/>
</dbReference>
<dbReference type="PANTHER" id="PTHR30537:SF5">
    <property type="entry name" value="HTH-TYPE TRANSCRIPTIONAL ACTIVATOR TTDR-RELATED"/>
    <property type="match status" value="1"/>
</dbReference>
<dbReference type="Pfam" id="PF03466">
    <property type="entry name" value="LysR_substrate"/>
    <property type="match status" value="1"/>
</dbReference>
<dbReference type="InterPro" id="IPR036390">
    <property type="entry name" value="WH_DNA-bd_sf"/>
</dbReference>
<dbReference type="Gene3D" id="3.40.190.290">
    <property type="match status" value="1"/>
</dbReference>
<dbReference type="InterPro" id="IPR005119">
    <property type="entry name" value="LysR_subst-bd"/>
</dbReference>
<dbReference type="Pfam" id="PF00126">
    <property type="entry name" value="HTH_1"/>
    <property type="match status" value="1"/>
</dbReference>
<reference evidence="6 7" key="1">
    <citation type="submission" date="2022-03" db="EMBL/GenBank/DDBJ databases">
        <title>Complete genome sequence of Lysobacter capsici VKM B-2533 and Lysobacter gummosus 10.1.1, promising sources of lytic agents.</title>
        <authorList>
            <person name="Tarlachkov S.V."/>
            <person name="Kudryakova I.V."/>
            <person name="Afoshin A.S."/>
            <person name="Leontyevskaya E.A."/>
            <person name="Leontyevskaya N.V."/>
        </authorList>
    </citation>
    <scope>NUCLEOTIDE SEQUENCE [LARGE SCALE GENOMIC DNA]</scope>
    <source>
        <strain evidence="6 7">10.1.1</strain>
    </source>
</reference>
<comment type="similarity">
    <text evidence="1">Belongs to the LysR transcriptional regulatory family.</text>
</comment>
<organism evidence="6 7">
    <name type="scientific">Lysobacter gummosus</name>
    <dbReference type="NCBI Taxonomy" id="262324"/>
    <lineage>
        <taxon>Bacteria</taxon>
        <taxon>Pseudomonadati</taxon>
        <taxon>Pseudomonadota</taxon>
        <taxon>Gammaproteobacteria</taxon>
        <taxon>Lysobacterales</taxon>
        <taxon>Lysobacteraceae</taxon>
        <taxon>Lysobacter</taxon>
    </lineage>
</organism>
<dbReference type="SUPFAM" id="SSF46785">
    <property type="entry name" value="Winged helix' DNA-binding domain"/>
    <property type="match status" value="1"/>
</dbReference>
<keyword evidence="4" id="KW-0804">Transcription</keyword>
<gene>
    <name evidence="6" type="ORF">MOV92_05350</name>
</gene>
<feature type="domain" description="HTH lysR-type" evidence="5">
    <location>
        <begin position="2"/>
        <end position="59"/>
    </location>
</feature>
<dbReference type="InterPro" id="IPR036388">
    <property type="entry name" value="WH-like_DNA-bd_sf"/>
</dbReference>
<protein>
    <submittedName>
        <fullName evidence="6">LysR family transcriptional regulator</fullName>
    </submittedName>
</protein>
<sequence>MLDINAVAVFVQTVKTGSFAAAGRRLGQPANTVSRRVQQLEEQLGTRLLQRSTRKLSLTGAGREFFDRCVAGIEDIESAQAAISEGNGEPRGIVRAAVVADFFEFFPLERIEQLLSRYPELKLEFVLSDAHIDLIEQSIDVAFRAGDLADSSLVARRLSDSQSHVLLASPMYLRKHGSPATIAELAEHDCLIAPAAQGRANWRLDGPEGAVEVRVGGRFAANTLLSQVRAVRAGLGIGLLPHALIAEDLRAQRLVHVLPQYSRRSGGMFAVYPTRRQVPRAVAALIEVVESALDEMLAGPRDGESACIALETPLRRLV</sequence>
<evidence type="ECO:0000259" key="5">
    <source>
        <dbReference type="PROSITE" id="PS50931"/>
    </source>
</evidence>
<evidence type="ECO:0000256" key="3">
    <source>
        <dbReference type="ARBA" id="ARBA00023125"/>
    </source>
</evidence>
<dbReference type="InterPro" id="IPR058163">
    <property type="entry name" value="LysR-type_TF_proteobact-type"/>
</dbReference>
<keyword evidence="2" id="KW-0805">Transcription regulation</keyword>
<evidence type="ECO:0000313" key="6">
    <source>
        <dbReference type="EMBL" id="UNP30689.1"/>
    </source>
</evidence>
<dbReference type="CDD" id="cd08422">
    <property type="entry name" value="PBP2_CrgA_like"/>
    <property type="match status" value="1"/>
</dbReference>
<evidence type="ECO:0000313" key="7">
    <source>
        <dbReference type="Proteomes" id="UP000829194"/>
    </source>
</evidence>
<dbReference type="Gene3D" id="1.10.10.10">
    <property type="entry name" value="Winged helix-like DNA-binding domain superfamily/Winged helix DNA-binding domain"/>
    <property type="match status" value="1"/>
</dbReference>
<keyword evidence="3" id="KW-0238">DNA-binding</keyword>
<dbReference type="InterPro" id="IPR000847">
    <property type="entry name" value="LysR_HTH_N"/>
</dbReference>
<dbReference type="SUPFAM" id="SSF53850">
    <property type="entry name" value="Periplasmic binding protein-like II"/>
    <property type="match status" value="1"/>
</dbReference>
<name>A0ABY3XGB6_9GAMM</name>
<evidence type="ECO:0000256" key="4">
    <source>
        <dbReference type="ARBA" id="ARBA00023163"/>
    </source>
</evidence>
<dbReference type="PANTHER" id="PTHR30537">
    <property type="entry name" value="HTH-TYPE TRANSCRIPTIONAL REGULATOR"/>
    <property type="match status" value="1"/>
</dbReference>
<evidence type="ECO:0000256" key="1">
    <source>
        <dbReference type="ARBA" id="ARBA00009437"/>
    </source>
</evidence>
<accession>A0ABY3XGB6</accession>
<dbReference type="EMBL" id="CP093547">
    <property type="protein sequence ID" value="UNP30689.1"/>
    <property type="molecule type" value="Genomic_DNA"/>
</dbReference>